<protein>
    <recommendedName>
        <fullName evidence="4">Transposase</fullName>
    </recommendedName>
</protein>
<feature type="region of interest" description="Disordered" evidence="1">
    <location>
        <begin position="1"/>
        <end position="20"/>
    </location>
</feature>
<keyword evidence="3" id="KW-1185">Reference proteome</keyword>
<evidence type="ECO:0000313" key="3">
    <source>
        <dbReference type="Proteomes" id="UP000003990"/>
    </source>
</evidence>
<sequence length="55" mass="5969">MTGRHRKSVTQRLKPDALNPRSFSLEAVSANGQPTLRSATAIPDFNFKSISACHG</sequence>
<evidence type="ECO:0008006" key="4">
    <source>
        <dbReference type="Google" id="ProtNLM"/>
    </source>
</evidence>
<dbReference type="EMBL" id="DS999672">
    <property type="protein sequence ID" value="EEX98537.1"/>
    <property type="molecule type" value="Genomic_DNA"/>
</dbReference>
<proteinExistence type="predicted"/>
<gene>
    <name evidence="2" type="ORF">BAIG_02925</name>
</gene>
<organism evidence="2 3">
    <name type="scientific">Brucella ceti M644/93/1</name>
    <dbReference type="NCBI Taxonomy" id="520459"/>
    <lineage>
        <taxon>Bacteria</taxon>
        <taxon>Pseudomonadati</taxon>
        <taxon>Pseudomonadota</taxon>
        <taxon>Alphaproteobacteria</taxon>
        <taxon>Hyphomicrobiales</taxon>
        <taxon>Brucellaceae</taxon>
        <taxon>Brucella/Ochrobactrum group</taxon>
        <taxon>Brucella</taxon>
    </lineage>
</organism>
<accession>A0ABM9ZFF9</accession>
<name>A0ABM9ZFF9_9HYPH</name>
<dbReference type="Proteomes" id="UP000003990">
    <property type="component" value="Unassembled WGS sequence"/>
</dbReference>
<evidence type="ECO:0000313" key="2">
    <source>
        <dbReference type="EMBL" id="EEX98537.1"/>
    </source>
</evidence>
<evidence type="ECO:0000256" key="1">
    <source>
        <dbReference type="SAM" id="MobiDB-lite"/>
    </source>
</evidence>
<reference evidence="2 3" key="1">
    <citation type="submission" date="2008-12" db="EMBL/GenBank/DDBJ databases">
        <title>The Genome Sequence of Brucella ceti M644/93/1.</title>
        <authorList>
            <consortium name="The Broad Institute Genome Sequencing Platform"/>
            <person name="Ward D."/>
            <person name="Young S.K."/>
            <person name="Kodira C.D."/>
            <person name="Zeng Q."/>
            <person name="Koehrsen M."/>
            <person name="Alvarado L."/>
            <person name="Berlin A."/>
            <person name="Borenstein D."/>
            <person name="Chen Z."/>
            <person name="Engels R."/>
            <person name="Freedman E."/>
            <person name="Gellesch M."/>
            <person name="Goldberg J."/>
            <person name="Griggs A."/>
            <person name="Gujja S."/>
            <person name="Heiman D."/>
            <person name="Hepburn T."/>
            <person name="Howarth C."/>
            <person name="Jen D."/>
            <person name="Larson L."/>
            <person name="Lewis B."/>
            <person name="Mehta T."/>
            <person name="Park D."/>
            <person name="Pearson M."/>
            <person name="Roberts A."/>
            <person name="Saif S."/>
            <person name="Shea T."/>
            <person name="Shenoy N."/>
            <person name="Sisk P."/>
            <person name="Stolte C."/>
            <person name="Sykes S."/>
            <person name="Walk T."/>
            <person name="White J."/>
            <person name="Yandava C."/>
            <person name="Whatmore A.M."/>
            <person name="Perrett L.L."/>
            <person name="O'Callaghan D."/>
            <person name="Nusbaum C."/>
            <person name="Galagan J."/>
            <person name="Birren B."/>
        </authorList>
    </citation>
    <scope>NUCLEOTIDE SEQUENCE [LARGE SCALE GENOMIC DNA]</scope>
    <source>
        <strain evidence="2 3">M644/93/1</strain>
    </source>
</reference>